<dbReference type="AlphaFoldDB" id="A0AAP9Y7L8"/>
<proteinExistence type="predicted"/>
<dbReference type="EMBL" id="CP066065">
    <property type="protein sequence ID" value="QQC43590.1"/>
    <property type="molecule type" value="Genomic_DNA"/>
</dbReference>
<evidence type="ECO:0000313" key="2">
    <source>
        <dbReference type="EMBL" id="QQC43590.1"/>
    </source>
</evidence>
<sequence length="199" mass="20639">MATTAPSLRWRVIDIVTAAVLGIACGLIFFAWNQVGYAGYEILKAVAPGLGGLVTGVWLLGGTLGGYVIRKPGAAFFVELMAAAVSMGLGSQWAVETLYSGLAQGLGAEIVFALFAYRRFNVWVASGAGALAFAVEWVLELFISGNLAKGVVYNASYLVCGVVSGILLAGVLAWALTSALARTGALDRFASGRGARELV</sequence>
<dbReference type="Pfam" id="PF09819">
    <property type="entry name" value="ABC_cobalt"/>
    <property type="match status" value="1"/>
</dbReference>
<dbReference type="InterPro" id="IPR017195">
    <property type="entry name" value="ABC_thiamin-permease_prd"/>
</dbReference>
<name>A0AAP9Y7L8_9ACTO</name>
<dbReference type="Proteomes" id="UP000595220">
    <property type="component" value="Chromosome"/>
</dbReference>
<keyword evidence="1" id="KW-0472">Membrane</keyword>
<keyword evidence="3" id="KW-1185">Reference proteome</keyword>
<evidence type="ECO:0000256" key="1">
    <source>
        <dbReference type="SAM" id="Phobius"/>
    </source>
</evidence>
<gene>
    <name evidence="2" type="ORF">I6H42_07345</name>
</gene>
<accession>A0AAP9Y7L8</accession>
<dbReference type="RefSeq" id="WP_070778746.1">
    <property type="nucleotide sequence ID" value="NZ_CP066065.1"/>
</dbReference>
<evidence type="ECO:0000313" key="3">
    <source>
        <dbReference type="Proteomes" id="UP000595220"/>
    </source>
</evidence>
<feature type="transmembrane region" description="Helical" evidence="1">
    <location>
        <begin position="45"/>
        <end position="69"/>
    </location>
</feature>
<feature type="transmembrane region" description="Helical" evidence="1">
    <location>
        <begin position="155"/>
        <end position="176"/>
    </location>
</feature>
<feature type="transmembrane region" description="Helical" evidence="1">
    <location>
        <begin position="12"/>
        <end position="33"/>
    </location>
</feature>
<keyword evidence="1" id="KW-1133">Transmembrane helix</keyword>
<feature type="transmembrane region" description="Helical" evidence="1">
    <location>
        <begin position="122"/>
        <end position="143"/>
    </location>
</feature>
<feature type="transmembrane region" description="Helical" evidence="1">
    <location>
        <begin position="76"/>
        <end position="95"/>
    </location>
</feature>
<keyword evidence="1" id="KW-0812">Transmembrane</keyword>
<organism evidence="2 3">
    <name type="scientific">Schaalia meyeri</name>
    <dbReference type="NCBI Taxonomy" id="52773"/>
    <lineage>
        <taxon>Bacteria</taxon>
        <taxon>Bacillati</taxon>
        <taxon>Actinomycetota</taxon>
        <taxon>Actinomycetes</taxon>
        <taxon>Actinomycetales</taxon>
        <taxon>Actinomycetaceae</taxon>
        <taxon>Schaalia</taxon>
    </lineage>
</organism>
<feature type="transmembrane region" description="Helical" evidence="1">
    <location>
        <begin position="101"/>
        <end position="117"/>
    </location>
</feature>
<reference evidence="2 3" key="1">
    <citation type="submission" date="2020-12" db="EMBL/GenBank/DDBJ databases">
        <title>FDA dAtabase for Regulatory Grade micrObial Sequences (FDA-ARGOS): Supporting development and validation of Infectious Disease Dx tests.</title>
        <authorList>
            <person name="Sproer C."/>
            <person name="Gronow S."/>
            <person name="Severitt S."/>
            <person name="Schroder I."/>
            <person name="Tallon L."/>
            <person name="Sadzewicz L."/>
            <person name="Zhao X."/>
            <person name="Boylan J."/>
            <person name="Ott S."/>
            <person name="Bowen H."/>
            <person name="Vavikolanu K."/>
            <person name="Mehta A."/>
            <person name="Aluvathingal J."/>
            <person name="Nadendla S."/>
            <person name="Lowell S."/>
            <person name="Myers T."/>
            <person name="Yan Y."/>
            <person name="Sichtig H."/>
        </authorList>
    </citation>
    <scope>NUCLEOTIDE SEQUENCE [LARGE SCALE GENOMIC DNA]</scope>
    <source>
        <strain evidence="2 3">FDAARGOS_985</strain>
    </source>
</reference>
<dbReference type="PIRSF" id="PIRSF037394">
    <property type="entry name" value="ABC_thiamine-permease_YkoE_prd"/>
    <property type="match status" value="1"/>
</dbReference>
<protein>
    <submittedName>
        <fullName evidence="2">ECF transporter S component</fullName>
    </submittedName>
</protein>